<keyword evidence="4 6" id="KW-0573">Peptidoglycan synthesis</keyword>
<dbReference type="GO" id="GO:0008360">
    <property type="term" value="P:regulation of cell shape"/>
    <property type="evidence" value="ECO:0007669"/>
    <property type="project" value="UniProtKB-UniRule"/>
</dbReference>
<dbReference type="Proteomes" id="UP000000333">
    <property type="component" value="Chromosome"/>
</dbReference>
<keyword evidence="8" id="KW-1133">Transmembrane helix</keyword>
<keyword evidence="11" id="KW-1185">Reference proteome</keyword>
<feature type="compositionally biased region" description="Low complexity" evidence="7">
    <location>
        <begin position="31"/>
        <end position="42"/>
    </location>
</feature>
<feature type="transmembrane region" description="Helical" evidence="8">
    <location>
        <begin position="62"/>
        <end position="89"/>
    </location>
</feature>
<reference evidence="10 11" key="1">
    <citation type="journal article" date="2010" name="Stand. Genomic Sci.">
        <title>Complete genome sequence of Olsenella uli type strain (VPI D76D-27C).</title>
        <authorList>
            <person name="Goker M."/>
            <person name="Held B."/>
            <person name="Lucas S."/>
            <person name="Nolan M."/>
            <person name="Yasawong M."/>
            <person name="Glavina Del Rio T."/>
            <person name="Tice H."/>
            <person name="Cheng J.F."/>
            <person name="Bruce D."/>
            <person name="Detter J.C."/>
            <person name="Tapia R."/>
            <person name="Han C."/>
            <person name="Goodwin L."/>
            <person name="Pitluck S."/>
            <person name="Liolios K."/>
            <person name="Ivanova N."/>
            <person name="Mavromatis K."/>
            <person name="Mikhailova N."/>
            <person name="Pati A."/>
            <person name="Chen A."/>
            <person name="Palaniappan K."/>
            <person name="Land M."/>
            <person name="Hauser L."/>
            <person name="Chang Y.J."/>
            <person name="Jeffries C.D."/>
            <person name="Rohde M."/>
            <person name="Sikorski J."/>
            <person name="Pukall R."/>
            <person name="Woyke T."/>
            <person name="Bristow J."/>
            <person name="Eisen J.A."/>
            <person name="Markowitz V."/>
            <person name="Hugenholtz P."/>
            <person name="Kyrpides N.C."/>
            <person name="Klenk H.P."/>
            <person name="Lapidus A."/>
        </authorList>
    </citation>
    <scope>NUCLEOTIDE SEQUENCE [LARGE SCALE GENOMIC DNA]</scope>
    <source>
        <strain evidence="11">ATCC 49627 / DSM 7084 / CIP 109912 / JCM 12494 / NCIMB 702895 / VPI D76D-27C</strain>
    </source>
</reference>
<feature type="region of interest" description="Disordered" evidence="7">
    <location>
        <begin position="1"/>
        <end position="58"/>
    </location>
</feature>
<evidence type="ECO:0000256" key="5">
    <source>
        <dbReference type="ARBA" id="ARBA00023316"/>
    </source>
</evidence>
<feature type="compositionally biased region" description="Low complexity" evidence="7">
    <location>
        <begin position="9"/>
        <end position="23"/>
    </location>
</feature>
<dbReference type="Pfam" id="PF03734">
    <property type="entry name" value="YkuD"/>
    <property type="match status" value="1"/>
</dbReference>
<dbReference type="PANTHER" id="PTHR30582">
    <property type="entry name" value="L,D-TRANSPEPTIDASE"/>
    <property type="match status" value="1"/>
</dbReference>
<evidence type="ECO:0000256" key="4">
    <source>
        <dbReference type="ARBA" id="ARBA00022984"/>
    </source>
</evidence>
<evidence type="ECO:0000313" key="11">
    <source>
        <dbReference type="Proteomes" id="UP000000333"/>
    </source>
</evidence>
<evidence type="ECO:0000313" key="10">
    <source>
        <dbReference type="EMBL" id="ADK68155.1"/>
    </source>
</evidence>
<keyword evidence="5 6" id="KW-0961">Cell wall biogenesis/degradation</keyword>
<dbReference type="InterPro" id="IPR038054">
    <property type="entry name" value="LD_TPept-like_central_sf"/>
</dbReference>
<evidence type="ECO:0000256" key="1">
    <source>
        <dbReference type="ARBA" id="ARBA00004752"/>
    </source>
</evidence>
<comment type="pathway">
    <text evidence="1 6">Cell wall biogenesis; peptidoglycan biosynthesis.</text>
</comment>
<keyword evidence="8" id="KW-0812">Transmembrane</keyword>
<dbReference type="EMBL" id="CP002106">
    <property type="protein sequence ID" value="ADK68155.1"/>
    <property type="molecule type" value="Genomic_DNA"/>
</dbReference>
<protein>
    <submittedName>
        <fullName evidence="10">ErfK/YbiS/YcfS/YnhG family protein</fullName>
    </submittedName>
</protein>
<proteinExistence type="predicted"/>
<dbReference type="Gene3D" id="3.10.20.800">
    <property type="match status" value="1"/>
</dbReference>
<keyword evidence="8" id="KW-0472">Membrane</keyword>
<evidence type="ECO:0000256" key="7">
    <source>
        <dbReference type="SAM" id="MobiDB-lite"/>
    </source>
</evidence>
<dbReference type="GO" id="GO:0071972">
    <property type="term" value="F:peptidoglycan L,D-transpeptidase activity"/>
    <property type="evidence" value="ECO:0007669"/>
    <property type="project" value="TreeGrafter"/>
</dbReference>
<dbReference type="AlphaFoldDB" id="E1QVK2"/>
<evidence type="ECO:0000256" key="6">
    <source>
        <dbReference type="PROSITE-ProRule" id="PRU01373"/>
    </source>
</evidence>
<evidence type="ECO:0000256" key="3">
    <source>
        <dbReference type="ARBA" id="ARBA00022960"/>
    </source>
</evidence>
<dbReference type="CDD" id="cd16913">
    <property type="entry name" value="YkuD_like"/>
    <property type="match status" value="1"/>
</dbReference>
<organism evidence="10 11">
    <name type="scientific">Olsenella uli (strain ATCC 49627 / DSM 7084 / CCUG 31166 / CIP 109912 / JCM 12494 / LMG 11480 / NCIMB 702895 / VPI D76D-27C)</name>
    <name type="common">Lactobacillus uli</name>
    <dbReference type="NCBI Taxonomy" id="633147"/>
    <lineage>
        <taxon>Bacteria</taxon>
        <taxon>Bacillati</taxon>
        <taxon>Actinomycetota</taxon>
        <taxon>Coriobacteriia</taxon>
        <taxon>Coriobacteriales</taxon>
        <taxon>Atopobiaceae</taxon>
        <taxon>Olsenella</taxon>
    </lineage>
</organism>
<dbReference type="SUPFAM" id="SSF141523">
    <property type="entry name" value="L,D-transpeptidase catalytic domain-like"/>
    <property type="match status" value="1"/>
</dbReference>
<name>E1QVK2_OLSUV</name>
<dbReference type="GO" id="GO:0071555">
    <property type="term" value="P:cell wall organization"/>
    <property type="evidence" value="ECO:0007669"/>
    <property type="project" value="UniProtKB-UniRule"/>
</dbReference>
<dbReference type="InterPro" id="IPR022029">
    <property type="entry name" value="YoaR-like_PG-bd"/>
</dbReference>
<evidence type="ECO:0000259" key="9">
    <source>
        <dbReference type="PROSITE" id="PS52029"/>
    </source>
</evidence>
<dbReference type="STRING" id="633147.Olsu_1045"/>
<dbReference type="GO" id="GO:0005576">
    <property type="term" value="C:extracellular region"/>
    <property type="evidence" value="ECO:0007669"/>
    <property type="project" value="TreeGrafter"/>
</dbReference>
<feature type="domain" description="L,D-TPase catalytic" evidence="9">
    <location>
        <begin position="395"/>
        <end position="525"/>
    </location>
</feature>
<keyword evidence="2" id="KW-0808">Transferase</keyword>
<evidence type="ECO:0000256" key="8">
    <source>
        <dbReference type="SAM" id="Phobius"/>
    </source>
</evidence>
<gene>
    <name evidence="10" type="ordered locus">Olsu_1045</name>
</gene>
<dbReference type="KEGG" id="ols:Olsu_1045"/>
<dbReference type="Pfam" id="PF12229">
    <property type="entry name" value="PG_binding_4"/>
    <property type="match status" value="1"/>
</dbReference>
<dbReference type="PANTHER" id="PTHR30582:SF33">
    <property type="entry name" value="EXPORTED PROTEIN"/>
    <property type="match status" value="1"/>
</dbReference>
<dbReference type="InterPro" id="IPR038063">
    <property type="entry name" value="Transpep_catalytic_dom"/>
</dbReference>
<feature type="active site" description="Nucleophile" evidence="6">
    <location>
        <position position="501"/>
    </location>
</feature>
<dbReference type="MEROPS" id="C82.001"/>
<dbReference type="HOGENOM" id="CLU_022707_2_1_11"/>
<dbReference type="PROSITE" id="PS52029">
    <property type="entry name" value="LD_TPASE"/>
    <property type="match status" value="1"/>
</dbReference>
<dbReference type="eggNOG" id="COG1376">
    <property type="taxonomic scope" value="Bacteria"/>
</dbReference>
<keyword evidence="3 6" id="KW-0133">Cell shape</keyword>
<dbReference type="GO" id="GO:0018104">
    <property type="term" value="P:peptidoglycan-protein cross-linking"/>
    <property type="evidence" value="ECO:0007669"/>
    <property type="project" value="TreeGrafter"/>
</dbReference>
<evidence type="ECO:0000256" key="2">
    <source>
        <dbReference type="ARBA" id="ARBA00022679"/>
    </source>
</evidence>
<dbReference type="UniPathway" id="UPA00219"/>
<dbReference type="InterPro" id="IPR050979">
    <property type="entry name" value="LD-transpeptidase"/>
</dbReference>
<sequence length="526" mass="54258">MRAARGTRRAPAPTATRAPEAGNAAGGCHGPHGAHPAHGAHGASERPSSGARPKAGRGTRRALRAAGVAAAVLGALYLGGVAVFANVFAPGTSVNGQSVALKSTQALSSEVDSSVSDYSMQVTGDGLSLSVKASDIDLTVDADSYAASARAQSNAWAWPLTALMGEDVRVEGGIGYDEGKLGTLVDDAVTQANASATQPTDARLDYDPSAKSFSVTPETYGTALDAEATKRAIVAALSTGQPSLELGKEEILKPAVTKDSAQLAAAARQANAYLTAAQTLTANGSVAATVSADQIAQWVSVGDDLSVSLDTAAMTDWAQGELSKQLDTVGTTRSYTRPDGKSCTVSGGTYGWNVDGAALAQTIAANIQAGTAATVEVPWKATAASWNPGGAEWARYIDVDLTEQHVRFYDASGSVIWESDCVTGDVTEDRGTPEGVYSINGNMGTNQTLIGLDENHDGEPDYKSKVSYWMPFVDNMVAFHDAPWRGTFGGTIYRGNGSHGCINLPSANAQALYGLVQVGDVVVVHS</sequence>
<dbReference type="GO" id="GO:0016740">
    <property type="term" value="F:transferase activity"/>
    <property type="evidence" value="ECO:0007669"/>
    <property type="project" value="UniProtKB-KW"/>
</dbReference>
<dbReference type="Gene3D" id="2.40.440.10">
    <property type="entry name" value="L,D-transpeptidase catalytic domain-like"/>
    <property type="match status" value="1"/>
</dbReference>
<accession>E1QVK2</accession>
<dbReference type="InterPro" id="IPR005490">
    <property type="entry name" value="LD_TPept_cat_dom"/>
</dbReference>
<feature type="active site" description="Proton donor/acceptor" evidence="6">
    <location>
        <position position="480"/>
    </location>
</feature>
<dbReference type="SUPFAM" id="SSF143985">
    <property type="entry name" value="L,D-transpeptidase pre-catalytic domain-like"/>
    <property type="match status" value="1"/>
</dbReference>